<organism evidence="1 2">
    <name type="scientific">Petrolisthes cinctipes</name>
    <name type="common">Flat porcelain crab</name>
    <dbReference type="NCBI Taxonomy" id="88211"/>
    <lineage>
        <taxon>Eukaryota</taxon>
        <taxon>Metazoa</taxon>
        <taxon>Ecdysozoa</taxon>
        <taxon>Arthropoda</taxon>
        <taxon>Crustacea</taxon>
        <taxon>Multicrustacea</taxon>
        <taxon>Malacostraca</taxon>
        <taxon>Eumalacostraca</taxon>
        <taxon>Eucarida</taxon>
        <taxon>Decapoda</taxon>
        <taxon>Pleocyemata</taxon>
        <taxon>Anomura</taxon>
        <taxon>Galatheoidea</taxon>
        <taxon>Porcellanidae</taxon>
        <taxon>Petrolisthes</taxon>
    </lineage>
</organism>
<reference evidence="1" key="1">
    <citation type="submission" date="2023-10" db="EMBL/GenBank/DDBJ databases">
        <title>Genome assemblies of two species of porcelain crab, Petrolisthes cinctipes and Petrolisthes manimaculis (Anomura: Porcellanidae).</title>
        <authorList>
            <person name="Angst P."/>
        </authorList>
    </citation>
    <scope>NUCLEOTIDE SEQUENCE</scope>
    <source>
        <strain evidence="1">PB745_01</strain>
        <tissue evidence="1">Gill</tissue>
    </source>
</reference>
<dbReference type="Gene3D" id="3.60.21.10">
    <property type="match status" value="1"/>
</dbReference>
<proteinExistence type="predicted"/>
<dbReference type="EMBL" id="JAWQEG010005294">
    <property type="protein sequence ID" value="KAK3858502.1"/>
    <property type="molecule type" value="Genomic_DNA"/>
</dbReference>
<accession>A0AAE1BWT8</accession>
<dbReference type="GO" id="GO:0033192">
    <property type="term" value="F:calmodulin-dependent protein phosphatase activity"/>
    <property type="evidence" value="ECO:0007669"/>
    <property type="project" value="InterPro"/>
</dbReference>
<keyword evidence="2" id="KW-1185">Reference proteome</keyword>
<evidence type="ECO:0000313" key="2">
    <source>
        <dbReference type="Proteomes" id="UP001286313"/>
    </source>
</evidence>
<dbReference type="PANTHER" id="PTHR45673">
    <property type="entry name" value="SERINE/THREONINE-PROTEIN PHOSPHATASE 2B CATALYTIC SUBUNIT 1-RELATED"/>
    <property type="match status" value="1"/>
</dbReference>
<dbReference type="GO" id="GO:0097720">
    <property type="term" value="P:calcineurin-mediated signaling"/>
    <property type="evidence" value="ECO:0007669"/>
    <property type="project" value="InterPro"/>
</dbReference>
<dbReference type="InterPro" id="IPR043360">
    <property type="entry name" value="PP2B"/>
</dbReference>
<name>A0AAE1BWT8_PETCI</name>
<sequence length="205" mass="23921">MYNHSSLPYLHHHSCTTTPPFHTSTTTHVQPLLPSIPPPPLMYNHSSLPYHHHHTFPHYHLLHLRFRPTTYLPLPDPLQSIFLIPQPPFTESVPFPPSHKLTCTEVFDPKTGKPKFEWLKNHFILEGRIDEAAALRIINEGAALLRQEKTMIDIEAPVTGREFWRRLKEEEKCGGDWKRKRNVEEIEGGGEMWRRLKEEEKYGGD</sequence>
<dbReference type="InterPro" id="IPR029052">
    <property type="entry name" value="Metallo-depent_PP-like"/>
</dbReference>
<dbReference type="AlphaFoldDB" id="A0AAE1BWT8"/>
<evidence type="ECO:0000313" key="1">
    <source>
        <dbReference type="EMBL" id="KAK3858502.1"/>
    </source>
</evidence>
<gene>
    <name evidence="1" type="ORF">Pcinc_035313</name>
</gene>
<protein>
    <submittedName>
        <fullName evidence="1">Uncharacterized protein</fullName>
    </submittedName>
</protein>
<comment type="caution">
    <text evidence="1">The sequence shown here is derived from an EMBL/GenBank/DDBJ whole genome shotgun (WGS) entry which is preliminary data.</text>
</comment>
<dbReference type="Proteomes" id="UP001286313">
    <property type="component" value="Unassembled WGS sequence"/>
</dbReference>